<name>A0AAI8CJG7_9FLAO</name>
<gene>
    <name evidence="1" type="ORF">UN65_11975</name>
</gene>
<dbReference type="Proteomes" id="UP000304840">
    <property type="component" value="Chromosome"/>
</dbReference>
<accession>A0AAI8CJG7</accession>
<protein>
    <submittedName>
        <fullName evidence="1">Uncharacterized protein</fullName>
    </submittedName>
</protein>
<evidence type="ECO:0000313" key="2">
    <source>
        <dbReference type="Proteomes" id="UP000304840"/>
    </source>
</evidence>
<dbReference type="AlphaFoldDB" id="A0AAI8CJG7"/>
<dbReference type="KEGG" id="fcv:AWN65_02940"/>
<reference evidence="2" key="1">
    <citation type="submission" date="2016-03" db="EMBL/GenBank/DDBJ databases">
        <title>Flavobacterium columnare strain B185, complete genome.</title>
        <authorList>
            <person name="Sundberg L.-R."/>
            <person name="Papponen P."/>
            <person name="Laanto E."/>
        </authorList>
    </citation>
    <scope>NUCLEOTIDE SEQUENCE [LARGE SCALE GENOMIC DNA]</scope>
    <source>
        <strain evidence="2">B185</strain>
    </source>
</reference>
<organism evidence="1 2">
    <name type="scientific">Flavobacterium columnare</name>
    <dbReference type="NCBI Taxonomy" id="996"/>
    <lineage>
        <taxon>Bacteria</taxon>
        <taxon>Pseudomonadati</taxon>
        <taxon>Bacteroidota</taxon>
        <taxon>Flavobacteriia</taxon>
        <taxon>Flavobacteriales</taxon>
        <taxon>Flavobacteriaceae</taxon>
        <taxon>Flavobacterium</taxon>
    </lineage>
</organism>
<dbReference type="GeneID" id="56894730"/>
<dbReference type="RefSeq" id="WP_060381793.1">
    <property type="nucleotide sequence ID" value="NZ_CP010992.1"/>
</dbReference>
<proteinExistence type="predicted"/>
<reference evidence="1 2" key="2">
    <citation type="submission" date="2019-05" db="EMBL/GenBank/DDBJ databases">
        <authorList>
            <person name="Ravantti J.J."/>
        </authorList>
    </citation>
    <scope>NUCLEOTIDE SEQUENCE [LARGE SCALE GENOMIC DNA]</scope>
    <source>
        <strain evidence="1 2">B185</strain>
    </source>
</reference>
<sequence>MKPLIKIVLLFLFLFQFTPSVISLVDREKGAKLSLVLLEEEEEEESTKESKETKEIKEIKTEFISFFIDYQITSNFTDLQKVVDMYLLLDYTTEFTLQILPPEWI</sequence>
<evidence type="ECO:0000313" key="1">
    <source>
        <dbReference type="EMBL" id="AMO20953.1"/>
    </source>
</evidence>
<dbReference type="EMBL" id="CP010992">
    <property type="protein sequence ID" value="AMO20953.1"/>
    <property type="molecule type" value="Genomic_DNA"/>
</dbReference>